<name>A0AC58RQ56_TOBAC</name>
<accession>A0AC58RQ56</accession>
<dbReference type="Proteomes" id="UP000790787">
    <property type="component" value="Chromosome 7"/>
</dbReference>
<sequence>MLLGSNLDKIVSHREAGTFGYIAPDVAQCGAWTVKSDVYSFGILLLDLMSKRVIDVKNTVATAVELWALKEYKPCMRIRVRAAPALARLVNLLHGQKSQYLIHNINPAHIVLDKCAALLGLAKRNGACAWTVKSDVYSFGVLLLDLMSKRVIDVKNTVATERCLDEKEKKRPLMKEVVNRLEALHVVQQHAERK</sequence>
<dbReference type="RefSeq" id="XP_075074846.1">
    <property type="nucleotide sequence ID" value="XM_075218745.1"/>
</dbReference>
<gene>
    <name evidence="2" type="primary">LOC142162395</name>
</gene>
<reference evidence="2" key="2">
    <citation type="submission" date="2025-08" db="UniProtKB">
        <authorList>
            <consortium name="RefSeq"/>
        </authorList>
    </citation>
    <scope>IDENTIFICATION</scope>
    <source>
        <tissue evidence="2">Leaf</tissue>
    </source>
</reference>
<proteinExistence type="predicted"/>
<organism evidence="1 2">
    <name type="scientific">Nicotiana tabacum</name>
    <name type="common">Common tobacco</name>
    <dbReference type="NCBI Taxonomy" id="4097"/>
    <lineage>
        <taxon>Eukaryota</taxon>
        <taxon>Viridiplantae</taxon>
        <taxon>Streptophyta</taxon>
        <taxon>Embryophyta</taxon>
        <taxon>Tracheophyta</taxon>
        <taxon>Spermatophyta</taxon>
        <taxon>Magnoliopsida</taxon>
        <taxon>eudicotyledons</taxon>
        <taxon>Gunneridae</taxon>
        <taxon>Pentapetalae</taxon>
        <taxon>asterids</taxon>
        <taxon>lamiids</taxon>
        <taxon>Solanales</taxon>
        <taxon>Solanaceae</taxon>
        <taxon>Nicotianoideae</taxon>
        <taxon>Nicotianeae</taxon>
        <taxon>Nicotiana</taxon>
    </lineage>
</organism>
<protein>
    <submittedName>
        <fullName evidence="2">Uncharacterized protein LOC142162395</fullName>
    </submittedName>
</protein>
<keyword evidence="1" id="KW-1185">Reference proteome</keyword>
<reference evidence="1" key="1">
    <citation type="journal article" date="2014" name="Nat. Commun.">
        <title>The tobacco genome sequence and its comparison with those of tomato and potato.</title>
        <authorList>
            <person name="Sierro N."/>
            <person name="Battey J.N."/>
            <person name="Ouadi S."/>
            <person name="Bakaher N."/>
            <person name="Bovet L."/>
            <person name="Willig A."/>
            <person name="Goepfert S."/>
            <person name="Peitsch M.C."/>
            <person name="Ivanov N.V."/>
        </authorList>
    </citation>
    <scope>NUCLEOTIDE SEQUENCE [LARGE SCALE GENOMIC DNA]</scope>
</reference>
<evidence type="ECO:0000313" key="2">
    <source>
        <dbReference type="RefSeq" id="XP_075074846.1"/>
    </source>
</evidence>
<evidence type="ECO:0000313" key="1">
    <source>
        <dbReference type="Proteomes" id="UP000790787"/>
    </source>
</evidence>